<feature type="transmembrane region" description="Helical" evidence="1">
    <location>
        <begin position="12"/>
        <end position="31"/>
    </location>
</feature>
<sequence length="125" mass="14075">MAESIFLRISEFFFLIFINILLQPSALPDLLRLSCNPLLTKGSLGPLEISTYYVMISILKIGIACPSAYERSFIEKCVRVPKDTNLLAVEARAQLNPGFYGEKLLRSGALRNLSFMRSRNKDEEG</sequence>
<reference evidence="2 3" key="1">
    <citation type="submission" date="2019-04" db="EMBL/GenBank/DDBJ databases">
        <title>Fungal friends and foes A comparative genomics study of 23 Aspergillus species from section Flavi.</title>
        <authorList>
            <consortium name="DOE Joint Genome Institute"/>
            <person name="Kjaerbolling I."/>
            <person name="Vesth T.C."/>
            <person name="Frisvad J.C."/>
            <person name="Nybo J.L."/>
            <person name="Theobald S."/>
            <person name="Kildgaard S."/>
            <person name="Petersen T.I."/>
            <person name="Kuo A."/>
            <person name="Sato A."/>
            <person name="Lyhne E.K."/>
            <person name="Kogle M.E."/>
            <person name="Wiebenga A."/>
            <person name="Kun R.S."/>
            <person name="Lubbers R.J."/>
            <person name="Makela M.R."/>
            <person name="Barry K."/>
            <person name="Chovatia M."/>
            <person name="Clum A."/>
            <person name="Daum C."/>
            <person name="Haridas S."/>
            <person name="He G."/>
            <person name="LaButti K."/>
            <person name="Lipzen A."/>
            <person name="Mondo S."/>
            <person name="Pangilinan J."/>
            <person name="Riley R."/>
            <person name="Salamov A."/>
            <person name="Simmons B.A."/>
            <person name="Magnuson J.K."/>
            <person name="Henrissat B."/>
            <person name="Mortensen U.H."/>
            <person name="Larsen T.O."/>
            <person name="De vries R.P."/>
            <person name="Grigoriev I.V."/>
            <person name="Machida M."/>
            <person name="Baker S.E."/>
            <person name="Andersen M.R."/>
        </authorList>
    </citation>
    <scope>NUCLEOTIDE SEQUENCE [LARGE SCALE GENOMIC DNA]</scope>
    <source>
        <strain evidence="2 3">CBS 126849</strain>
    </source>
</reference>
<keyword evidence="1" id="KW-0812">Transmembrane</keyword>
<gene>
    <name evidence="2" type="ORF">BDV33DRAFT_112723</name>
</gene>
<dbReference type="AlphaFoldDB" id="A0A5N6F8L1"/>
<keyword evidence="1" id="KW-1133">Transmembrane helix</keyword>
<accession>A0A5N6F8L1</accession>
<organism evidence="2 3">
    <name type="scientific">Aspergillus novoparasiticus</name>
    <dbReference type="NCBI Taxonomy" id="986946"/>
    <lineage>
        <taxon>Eukaryota</taxon>
        <taxon>Fungi</taxon>
        <taxon>Dikarya</taxon>
        <taxon>Ascomycota</taxon>
        <taxon>Pezizomycotina</taxon>
        <taxon>Eurotiomycetes</taxon>
        <taxon>Eurotiomycetidae</taxon>
        <taxon>Eurotiales</taxon>
        <taxon>Aspergillaceae</taxon>
        <taxon>Aspergillus</taxon>
        <taxon>Aspergillus subgen. Circumdati</taxon>
    </lineage>
</organism>
<proteinExistence type="predicted"/>
<keyword evidence="1" id="KW-0472">Membrane</keyword>
<keyword evidence="3" id="KW-1185">Reference proteome</keyword>
<protein>
    <submittedName>
        <fullName evidence="2">Uncharacterized protein</fullName>
    </submittedName>
</protein>
<dbReference type="Proteomes" id="UP000326799">
    <property type="component" value="Unassembled WGS sequence"/>
</dbReference>
<feature type="transmembrane region" description="Helical" evidence="1">
    <location>
        <begin position="51"/>
        <end position="69"/>
    </location>
</feature>
<dbReference type="EMBL" id="ML733395">
    <property type="protein sequence ID" value="KAB8225405.1"/>
    <property type="molecule type" value="Genomic_DNA"/>
</dbReference>
<evidence type="ECO:0000313" key="3">
    <source>
        <dbReference type="Proteomes" id="UP000326799"/>
    </source>
</evidence>
<evidence type="ECO:0000256" key="1">
    <source>
        <dbReference type="SAM" id="Phobius"/>
    </source>
</evidence>
<name>A0A5N6F8L1_9EURO</name>
<evidence type="ECO:0000313" key="2">
    <source>
        <dbReference type="EMBL" id="KAB8225405.1"/>
    </source>
</evidence>